<comment type="caution">
    <text evidence="1">The sequence shown here is derived from an EMBL/GenBank/DDBJ whole genome shotgun (WGS) entry which is preliminary data.</text>
</comment>
<reference evidence="1" key="1">
    <citation type="journal article" date="2015" name="Nature">
        <title>Complex archaea that bridge the gap between prokaryotes and eukaryotes.</title>
        <authorList>
            <person name="Spang A."/>
            <person name="Saw J.H."/>
            <person name="Jorgensen S.L."/>
            <person name="Zaremba-Niedzwiedzka K."/>
            <person name="Martijn J."/>
            <person name="Lind A.E."/>
            <person name="van Eijk R."/>
            <person name="Schleper C."/>
            <person name="Guy L."/>
            <person name="Ettema T.J."/>
        </authorList>
    </citation>
    <scope>NUCLEOTIDE SEQUENCE</scope>
</reference>
<proteinExistence type="predicted"/>
<gene>
    <name evidence="1" type="ORF">LCGC14_1694430</name>
</gene>
<dbReference type="EMBL" id="LAZR01014868">
    <property type="protein sequence ID" value="KKM15602.1"/>
    <property type="molecule type" value="Genomic_DNA"/>
</dbReference>
<accession>A0A0F9HKG2</accession>
<dbReference type="AlphaFoldDB" id="A0A0F9HKG2"/>
<sequence length="75" mass="8993">MSFELYIPFHEKKKIYNNIAETRWLPKNGRKILPIFSLNPFLYFHEFAIPINLQTQINNLVGAIRDWGLLFKKNQ</sequence>
<name>A0A0F9HKG2_9ZZZZ</name>
<organism evidence="1">
    <name type="scientific">marine sediment metagenome</name>
    <dbReference type="NCBI Taxonomy" id="412755"/>
    <lineage>
        <taxon>unclassified sequences</taxon>
        <taxon>metagenomes</taxon>
        <taxon>ecological metagenomes</taxon>
    </lineage>
</organism>
<protein>
    <submittedName>
        <fullName evidence="1">Uncharacterized protein</fullName>
    </submittedName>
</protein>
<evidence type="ECO:0000313" key="1">
    <source>
        <dbReference type="EMBL" id="KKM15602.1"/>
    </source>
</evidence>